<proteinExistence type="predicted"/>
<evidence type="ECO:0000313" key="2">
    <source>
        <dbReference type="EMBL" id="WPH00239.1"/>
    </source>
</evidence>
<name>A0AAQ3R754_9PEZI</name>
<sequence>MTTKPHRHLRNIFQDLKHTFVLTPSTDNSVQATAHLVDDPDEPFLPFAGLVATSPATQSRVNMGGKSKSNKFDYTNRGSSGTRLGKSIGAALEKEATKLQKDAEKLATQGRKQRLNSATSSTAGKESDDHAHSIDLQAPNKALGDEGVAALADGLENALNAATSLASLVLEDLNLAGNGITTASLARLAPIIELAKHDLKTLNLSDNHIRVQTEEESKQWRIFLVAFKGCFRLRRLDLSGNTELSAKALEIFACVHLNEEAIVPISACGNESVLSLGSKNGDGDDHHPQSPSDGESKYRDSAEFGKDLAHATLLTRRRGLRSIPYITLQGIGLTDAGALWLSYILEDHYYPTQLIDDLNAISPSSSIKTYQQDANRNGIDWEGNETSLGKDGIYLLEKTESSRMAMLDDQGDLEDSMIIEYSDAKMGHDAGERRSSLESRPSRATARGRRFSMRSIHTLDGGEHESSEMESARKRIQRHTIDQDSASSVELWSAALKLVKCARILLFVAPSSQVLYTGECKFTSQQFSIPKVSQITTVSPKYTGKHRGDMSNEPSARHVSRGSYAERLTSPLGSFCDEPSAGITDVTNSPTTPKLVFKPRRKSAFSESTDLPAVTQKLRALAAHDHNPERFIKFQKDRIAATVAGGGLYRDIKNVCHLPRSVVEKIVDLVGLSGGVEAMTESQKNAAFSWGRTRSTLATEMDWRRKDDSSQVWMLLDQINCLAYGQ</sequence>
<reference evidence="2 3" key="1">
    <citation type="submission" date="2023-11" db="EMBL/GenBank/DDBJ databases">
        <title>An acidophilic fungus is an integral part of prey digestion in a carnivorous sundew plant.</title>
        <authorList>
            <person name="Tsai I.J."/>
        </authorList>
    </citation>
    <scope>NUCLEOTIDE SEQUENCE [LARGE SCALE GENOMIC DNA]</scope>
    <source>
        <strain evidence="2">169a</strain>
    </source>
</reference>
<dbReference type="SUPFAM" id="SSF52047">
    <property type="entry name" value="RNI-like"/>
    <property type="match status" value="1"/>
</dbReference>
<feature type="region of interest" description="Disordered" evidence="1">
    <location>
        <begin position="58"/>
        <end position="84"/>
    </location>
</feature>
<dbReference type="Proteomes" id="UP001303373">
    <property type="component" value="Chromosome 4"/>
</dbReference>
<feature type="region of interest" description="Disordered" evidence="1">
    <location>
        <begin position="541"/>
        <end position="562"/>
    </location>
</feature>
<feature type="region of interest" description="Disordered" evidence="1">
    <location>
        <begin position="427"/>
        <end position="450"/>
    </location>
</feature>
<evidence type="ECO:0000313" key="3">
    <source>
        <dbReference type="Proteomes" id="UP001303373"/>
    </source>
</evidence>
<evidence type="ECO:0000256" key="1">
    <source>
        <dbReference type="SAM" id="MobiDB-lite"/>
    </source>
</evidence>
<protein>
    <submittedName>
        <fullName evidence="2">Uncharacterized protein</fullName>
    </submittedName>
</protein>
<accession>A0AAQ3R754</accession>
<dbReference type="AlphaFoldDB" id="A0AAQ3R754"/>
<gene>
    <name evidence="2" type="ORF">R9X50_00306200</name>
</gene>
<dbReference type="EMBL" id="CP138583">
    <property type="protein sequence ID" value="WPH00239.1"/>
    <property type="molecule type" value="Genomic_DNA"/>
</dbReference>
<dbReference type="Gene3D" id="3.80.10.10">
    <property type="entry name" value="Ribonuclease Inhibitor"/>
    <property type="match status" value="1"/>
</dbReference>
<feature type="region of interest" description="Disordered" evidence="1">
    <location>
        <begin position="106"/>
        <end position="131"/>
    </location>
</feature>
<feature type="compositionally biased region" description="Basic and acidic residues" evidence="1">
    <location>
        <begin position="281"/>
        <end position="300"/>
    </location>
</feature>
<organism evidence="2 3">
    <name type="scientific">Acrodontium crateriforme</name>
    <dbReference type="NCBI Taxonomy" id="150365"/>
    <lineage>
        <taxon>Eukaryota</taxon>
        <taxon>Fungi</taxon>
        <taxon>Dikarya</taxon>
        <taxon>Ascomycota</taxon>
        <taxon>Pezizomycotina</taxon>
        <taxon>Dothideomycetes</taxon>
        <taxon>Dothideomycetidae</taxon>
        <taxon>Mycosphaerellales</taxon>
        <taxon>Teratosphaeriaceae</taxon>
        <taxon>Acrodontium</taxon>
    </lineage>
</organism>
<feature type="compositionally biased region" description="Polar residues" evidence="1">
    <location>
        <begin position="72"/>
        <end position="82"/>
    </location>
</feature>
<feature type="region of interest" description="Disordered" evidence="1">
    <location>
        <begin position="277"/>
        <end position="300"/>
    </location>
</feature>
<dbReference type="InterPro" id="IPR032675">
    <property type="entry name" value="LRR_dom_sf"/>
</dbReference>
<feature type="compositionally biased region" description="Polar residues" evidence="1">
    <location>
        <begin position="115"/>
        <end position="124"/>
    </location>
</feature>
<feature type="compositionally biased region" description="Basic and acidic residues" evidence="1">
    <location>
        <begin position="427"/>
        <end position="441"/>
    </location>
</feature>
<keyword evidence="3" id="KW-1185">Reference proteome</keyword>